<dbReference type="RefSeq" id="WP_023162440.1">
    <property type="nucleotide sequence ID" value="NC_022592.1"/>
</dbReference>
<evidence type="ECO:0000313" key="5">
    <source>
        <dbReference type="EMBL" id="AGY75940.1"/>
    </source>
</evidence>
<keyword evidence="6" id="KW-1185">Reference proteome</keyword>
<evidence type="ECO:0000256" key="3">
    <source>
        <dbReference type="ARBA" id="ARBA00023125"/>
    </source>
</evidence>
<evidence type="ECO:0000256" key="2">
    <source>
        <dbReference type="ARBA" id="ARBA00023015"/>
    </source>
</evidence>
<comment type="similarity">
    <text evidence="1">Belongs to the BlaI transcriptional regulatory family.</text>
</comment>
<dbReference type="Gene3D" id="1.10.10.10">
    <property type="entry name" value="Winged helix-like DNA-binding domain superfamily/Winged helix DNA-binding domain"/>
    <property type="match status" value="1"/>
</dbReference>
<keyword evidence="4" id="KW-0804">Transcription</keyword>
<dbReference type="InterPro" id="IPR036388">
    <property type="entry name" value="WH-like_DNA-bd_sf"/>
</dbReference>
<evidence type="ECO:0000256" key="4">
    <source>
        <dbReference type="ARBA" id="ARBA00023163"/>
    </source>
</evidence>
<gene>
    <name evidence="5" type="ORF">CAETHG_1721</name>
</gene>
<name>A0ABM5NTZ7_9CLOT</name>
<evidence type="ECO:0000313" key="6">
    <source>
        <dbReference type="Proteomes" id="UP000017590"/>
    </source>
</evidence>
<keyword evidence="3" id="KW-0238">DNA-binding</keyword>
<proteinExistence type="inferred from homology"/>
<dbReference type="EMBL" id="CP006763">
    <property type="protein sequence ID" value="AGY75940.1"/>
    <property type="molecule type" value="Genomic_DNA"/>
</dbReference>
<keyword evidence="2" id="KW-0805">Transcription regulation</keyword>
<accession>A0ABM5NTZ7</accession>
<sequence>MRDIPKISAAEWEIMKVIWKENPLTSQKIINSLSDKMGWSAQTIKTFLARLVKKEIIGFKKSGRIYNYYPLISEDECIKVENKSFLHKVYDGAVSILFTKFLEEESLSEKEIEHLEKLLKSKKEKRSNFKSFWIIMKEEC</sequence>
<dbReference type="InterPro" id="IPR036390">
    <property type="entry name" value="WH_DNA-bd_sf"/>
</dbReference>
<organism evidence="5 6">
    <name type="scientific">Clostridium autoethanogenum DSM 10061</name>
    <dbReference type="NCBI Taxonomy" id="1341692"/>
    <lineage>
        <taxon>Bacteria</taxon>
        <taxon>Bacillati</taxon>
        <taxon>Bacillota</taxon>
        <taxon>Clostridia</taxon>
        <taxon>Eubacteriales</taxon>
        <taxon>Clostridiaceae</taxon>
        <taxon>Clostridium</taxon>
    </lineage>
</organism>
<protein>
    <submittedName>
        <fullName evidence="5">BlaI/MecI/CopY family transcriptional regulator</fullName>
    </submittedName>
</protein>
<dbReference type="InterPro" id="IPR005650">
    <property type="entry name" value="BlaI_family"/>
</dbReference>
<dbReference type="Gene3D" id="1.10.4040.10">
    <property type="entry name" value="Penicillinase repressor domain"/>
    <property type="match status" value="1"/>
</dbReference>
<dbReference type="Pfam" id="PF03965">
    <property type="entry name" value="Penicillinase_R"/>
    <property type="match status" value="1"/>
</dbReference>
<dbReference type="PIRSF" id="PIRSF019455">
    <property type="entry name" value="CopR_AtkY"/>
    <property type="match status" value="1"/>
</dbReference>
<evidence type="ECO:0000256" key="1">
    <source>
        <dbReference type="ARBA" id="ARBA00011046"/>
    </source>
</evidence>
<dbReference type="Proteomes" id="UP000017590">
    <property type="component" value="Chromosome"/>
</dbReference>
<reference evidence="6" key="1">
    <citation type="journal article" date="2014" name="Biotechnol. Biofuels">
        <title>Comparison of single-molecule sequencing and hybrid approaches for finishing the genome of Clostridium autoethanogenum and analysis of CRISPR systems in industrial relevant Clostridia.</title>
        <authorList>
            <person name="Brown S.D."/>
            <person name="Nagaraju S."/>
            <person name="Utturkar S."/>
            <person name="De Tissera S."/>
            <person name="Segovia S."/>
            <person name="Mitchell W."/>
            <person name="Land M.L."/>
            <person name="Dassanayake A."/>
            <person name="Kopke M."/>
        </authorList>
    </citation>
    <scope>NUCLEOTIDE SEQUENCE [LARGE SCALE GENOMIC DNA]</scope>
    <source>
        <strain evidence="6">DSM 10061</strain>
    </source>
</reference>
<dbReference type="SUPFAM" id="SSF46785">
    <property type="entry name" value="Winged helix' DNA-binding domain"/>
    <property type="match status" value="1"/>
</dbReference>